<accession>A0ACC0ZX54</accession>
<gene>
    <name evidence="1" type="ORF">Patl1_22513</name>
</gene>
<proteinExistence type="predicted"/>
<protein>
    <submittedName>
        <fullName evidence="1">Uncharacterized protein</fullName>
    </submittedName>
</protein>
<sequence length="392" mass="45062">MMSAYYLGIQIVTCSHFHLDYHKPSDPDDLLVQIVEDHHESLQSDFRRSPDDLASRVSETDRQTLRHDQSPDFQGDDEDNKRSLMLYLYLKYKKLALAILFLILEIISSVSEMISSVLDITGKGKLVFIGAALVLAVFAFFATLLVYWKGISTRLPDEKPILNLELLISGTQLFTTLLHLILLLKGDDKCYLPLVPLAFAGFRAFSAYSAFRKKHENGIHNAAEPPAENQVNQHENSIPNAAEPQVKNQVNQHENCIPNAAEPRAENQVNQHDGSRSIMAHMTVTGKPLNMVIDLTMVTCYEQLFRKLRDEMSQAEKVLWGDKSRWNVRYLDISGVTHGLHEDEISWDEFCMAARKIFISRKEVRKDLYRRWESMQEPARKDRKELYIHRSC</sequence>
<organism evidence="1 2">
    <name type="scientific">Pistacia atlantica</name>
    <dbReference type="NCBI Taxonomy" id="434234"/>
    <lineage>
        <taxon>Eukaryota</taxon>
        <taxon>Viridiplantae</taxon>
        <taxon>Streptophyta</taxon>
        <taxon>Embryophyta</taxon>
        <taxon>Tracheophyta</taxon>
        <taxon>Spermatophyta</taxon>
        <taxon>Magnoliopsida</taxon>
        <taxon>eudicotyledons</taxon>
        <taxon>Gunneridae</taxon>
        <taxon>Pentapetalae</taxon>
        <taxon>rosids</taxon>
        <taxon>malvids</taxon>
        <taxon>Sapindales</taxon>
        <taxon>Anacardiaceae</taxon>
        <taxon>Pistacia</taxon>
    </lineage>
</organism>
<comment type="caution">
    <text evidence="1">The sequence shown here is derived from an EMBL/GenBank/DDBJ whole genome shotgun (WGS) entry which is preliminary data.</text>
</comment>
<evidence type="ECO:0000313" key="1">
    <source>
        <dbReference type="EMBL" id="KAJ0078554.1"/>
    </source>
</evidence>
<name>A0ACC0ZX54_9ROSI</name>
<evidence type="ECO:0000313" key="2">
    <source>
        <dbReference type="Proteomes" id="UP001164250"/>
    </source>
</evidence>
<reference evidence="2" key="1">
    <citation type="journal article" date="2023" name="G3 (Bethesda)">
        <title>Genome assembly and association tests identify interacting loci associated with vigor, precocity, and sex in interspecific pistachio rootstocks.</title>
        <authorList>
            <person name="Palmer W."/>
            <person name="Jacygrad E."/>
            <person name="Sagayaradj S."/>
            <person name="Cavanaugh K."/>
            <person name="Han R."/>
            <person name="Bertier L."/>
            <person name="Beede B."/>
            <person name="Kafkas S."/>
            <person name="Golino D."/>
            <person name="Preece J."/>
            <person name="Michelmore R."/>
        </authorList>
    </citation>
    <scope>NUCLEOTIDE SEQUENCE [LARGE SCALE GENOMIC DNA]</scope>
</reference>
<dbReference type="Proteomes" id="UP001164250">
    <property type="component" value="Chromosome 13"/>
</dbReference>
<dbReference type="EMBL" id="CM047909">
    <property type="protein sequence ID" value="KAJ0078554.1"/>
    <property type="molecule type" value="Genomic_DNA"/>
</dbReference>
<keyword evidence="2" id="KW-1185">Reference proteome</keyword>